<name>A0A917GTZ4_9MICC</name>
<comment type="similarity">
    <text evidence="1 4">Belongs to the acetyltransferase Eis family.</text>
</comment>
<evidence type="ECO:0000256" key="1">
    <source>
        <dbReference type="ARBA" id="ARBA00009213"/>
    </source>
</evidence>
<dbReference type="InterPro" id="IPR025559">
    <property type="entry name" value="Eis_dom"/>
</dbReference>
<feature type="binding site" evidence="4">
    <location>
        <begin position="129"/>
        <end position="131"/>
    </location>
    <ligand>
        <name>acetyl-CoA</name>
        <dbReference type="ChEBI" id="CHEBI:57288"/>
    </ligand>
</feature>
<dbReference type="InterPro" id="IPR022902">
    <property type="entry name" value="NAcTrfase_Eis"/>
</dbReference>
<keyword evidence="3 4" id="KW-0012">Acyltransferase</keyword>
<dbReference type="GO" id="GO:0030649">
    <property type="term" value="P:aminoglycoside antibiotic catabolic process"/>
    <property type="evidence" value="ECO:0007669"/>
    <property type="project" value="TreeGrafter"/>
</dbReference>
<organism evidence="6 7">
    <name type="scientific">Kocuria dechangensis</name>
    <dbReference type="NCBI Taxonomy" id="1176249"/>
    <lineage>
        <taxon>Bacteria</taxon>
        <taxon>Bacillati</taxon>
        <taxon>Actinomycetota</taxon>
        <taxon>Actinomycetes</taxon>
        <taxon>Micrococcales</taxon>
        <taxon>Micrococcaceae</taxon>
        <taxon>Kocuria</taxon>
    </lineage>
</organism>
<dbReference type="AlphaFoldDB" id="A0A917GTZ4"/>
<feature type="domain" description="N-acetyltransferase" evidence="5">
    <location>
        <begin position="54"/>
        <end position="197"/>
    </location>
</feature>
<feature type="active site" description="Proton acceptor; via carboxylate" evidence="4">
    <location>
        <position position="473"/>
    </location>
</feature>
<dbReference type="NCBIfam" id="NF002369">
    <property type="entry name" value="PRK01346.1-6"/>
    <property type="match status" value="1"/>
</dbReference>
<dbReference type="SUPFAM" id="SSF55718">
    <property type="entry name" value="SCP-like"/>
    <property type="match status" value="1"/>
</dbReference>
<sequence length="473" mass="52303">MDAQQNAPTAPEAPAVPGRMTEAYSAGGHDYTFAEFGVGPGGTARNPAAAEWVRAIRQGFHQAEPCEETLERTLSWMHAERVRLRGAYPHAVPEAALPTDRPVASFASWEGSVNVGRGRLLRARLISEVTVRPTHSRRGLLRRLMTADLDRARRDGYPVALLTATEATIYGRFGFGAATFLREVQVDATTRLQLKAPTVGTVEMADGDAVRRLAPVLFQRFHERSHGSVSRVAYHWPEYTGEYQLTPQKPDPEIRCAVHYDDAMQPDGYVTYRFEPNTSYPLTLTVVDLVGATPDVSLALWEFVTSLDLVDRVRFRRAPVEDPLAWAMVDRAKYRVTAEFDEVWVRVLDPVAALEARPYTPRGRIVLSLVDSMGYADGIWELDTTSGRPVVERLGDRPRTADDDAGRSVPAVELPEGADVAMRVDVLGSLYLGAVKASTLEQAGLIVARDEDALRDLQDFMETPTAPYGVTHF</sequence>
<dbReference type="HAMAP" id="MF_01812">
    <property type="entry name" value="Eis"/>
    <property type="match status" value="1"/>
</dbReference>
<feature type="binding site" evidence="4">
    <location>
        <begin position="165"/>
        <end position="166"/>
    </location>
    <ligand>
        <name>acetyl-CoA</name>
        <dbReference type="ChEBI" id="CHEBI:57288"/>
    </ligand>
</feature>
<dbReference type="Pfam" id="PF17668">
    <property type="entry name" value="Acetyltransf_17"/>
    <property type="match status" value="1"/>
</dbReference>
<evidence type="ECO:0000259" key="5">
    <source>
        <dbReference type="PROSITE" id="PS51186"/>
    </source>
</evidence>
<dbReference type="EMBL" id="BMEQ01000008">
    <property type="protein sequence ID" value="GGG56535.1"/>
    <property type="molecule type" value="Genomic_DNA"/>
</dbReference>
<keyword evidence="7" id="KW-1185">Reference proteome</keyword>
<dbReference type="InterPro" id="IPR016181">
    <property type="entry name" value="Acyl_CoA_acyltransferase"/>
</dbReference>
<gene>
    <name evidence="6" type="ORF">GCM10011374_19210</name>
</gene>
<keyword evidence="2 4" id="KW-0808">Transferase</keyword>
<dbReference type="PANTHER" id="PTHR37817:SF1">
    <property type="entry name" value="N-ACETYLTRANSFERASE EIS"/>
    <property type="match status" value="1"/>
</dbReference>
<feature type="active site" description="Proton donor" evidence="4">
    <location>
        <position position="170"/>
    </location>
</feature>
<dbReference type="Gene3D" id="3.30.1050.10">
    <property type="entry name" value="SCP2 sterol-binding domain"/>
    <property type="match status" value="1"/>
</dbReference>
<dbReference type="PROSITE" id="PS51186">
    <property type="entry name" value="GNAT"/>
    <property type="match status" value="1"/>
</dbReference>
<dbReference type="Proteomes" id="UP000638848">
    <property type="component" value="Unassembled WGS sequence"/>
</dbReference>
<dbReference type="Gene3D" id="3.40.630.30">
    <property type="match status" value="2"/>
</dbReference>
<reference evidence="6" key="1">
    <citation type="journal article" date="2014" name="Int. J. Syst. Evol. Microbiol.">
        <title>Complete genome sequence of Corynebacterium casei LMG S-19264T (=DSM 44701T), isolated from a smear-ripened cheese.</title>
        <authorList>
            <consortium name="US DOE Joint Genome Institute (JGI-PGF)"/>
            <person name="Walter F."/>
            <person name="Albersmeier A."/>
            <person name="Kalinowski J."/>
            <person name="Ruckert C."/>
        </authorList>
    </citation>
    <scope>NUCLEOTIDE SEQUENCE</scope>
    <source>
        <strain evidence="6">CGMCC 1.12187</strain>
    </source>
</reference>
<dbReference type="InterPro" id="IPR051554">
    <property type="entry name" value="Acetyltransferase_Eis"/>
</dbReference>
<dbReference type="InterPro" id="IPR000182">
    <property type="entry name" value="GNAT_dom"/>
</dbReference>
<dbReference type="InterPro" id="IPR036527">
    <property type="entry name" value="SCP2_sterol-bd_dom_sf"/>
</dbReference>
<dbReference type="PANTHER" id="PTHR37817">
    <property type="entry name" value="N-ACETYLTRANSFERASE EIS"/>
    <property type="match status" value="1"/>
</dbReference>
<feature type="binding site" evidence="4">
    <location>
        <begin position="137"/>
        <end position="142"/>
    </location>
    <ligand>
        <name>acetyl-CoA</name>
        <dbReference type="ChEBI" id="CHEBI:57288"/>
    </ligand>
</feature>
<reference evidence="6" key="2">
    <citation type="submission" date="2020-09" db="EMBL/GenBank/DDBJ databases">
        <authorList>
            <person name="Sun Q."/>
            <person name="Zhou Y."/>
        </authorList>
    </citation>
    <scope>NUCLEOTIDE SEQUENCE</scope>
    <source>
        <strain evidence="6">CGMCC 1.12187</strain>
    </source>
</reference>
<comment type="caution">
    <text evidence="6">The sequence shown here is derived from an EMBL/GenBank/DDBJ whole genome shotgun (WGS) entry which is preliminary data.</text>
</comment>
<evidence type="ECO:0000256" key="3">
    <source>
        <dbReference type="ARBA" id="ARBA00023315"/>
    </source>
</evidence>
<comment type="subunit">
    <text evidence="4">Homohexamer; trimer of dimers.</text>
</comment>
<evidence type="ECO:0000256" key="4">
    <source>
        <dbReference type="HAMAP-Rule" id="MF_01812"/>
    </source>
</evidence>
<evidence type="ECO:0000313" key="6">
    <source>
        <dbReference type="EMBL" id="GGG56535.1"/>
    </source>
</evidence>
<dbReference type="InterPro" id="IPR041380">
    <property type="entry name" value="Acetyltransf_17"/>
</dbReference>
<dbReference type="SUPFAM" id="SSF55729">
    <property type="entry name" value="Acyl-CoA N-acyltransferases (Nat)"/>
    <property type="match status" value="1"/>
</dbReference>
<protein>
    <submittedName>
        <fullName evidence="6">UPF0256 protein</fullName>
    </submittedName>
</protein>
<evidence type="ECO:0000313" key="7">
    <source>
        <dbReference type="Proteomes" id="UP000638848"/>
    </source>
</evidence>
<dbReference type="GO" id="GO:0034069">
    <property type="term" value="F:aminoglycoside N-acetyltransferase activity"/>
    <property type="evidence" value="ECO:0007669"/>
    <property type="project" value="TreeGrafter"/>
</dbReference>
<proteinExistence type="inferred from homology"/>
<dbReference type="Pfam" id="PF13527">
    <property type="entry name" value="Acetyltransf_9"/>
    <property type="match status" value="1"/>
</dbReference>
<dbReference type="RefSeq" id="WP_188536605.1">
    <property type="nucleotide sequence ID" value="NZ_BMEQ01000008.1"/>
</dbReference>
<accession>A0A917GTZ4</accession>
<evidence type="ECO:0000256" key="2">
    <source>
        <dbReference type="ARBA" id="ARBA00022679"/>
    </source>
</evidence>
<dbReference type="Pfam" id="PF13530">
    <property type="entry name" value="SCP2_2"/>
    <property type="match status" value="1"/>
</dbReference>